<name>A0A0G0Z3W6_9BACT</name>
<evidence type="ECO:0000313" key="2">
    <source>
        <dbReference type="EMBL" id="KKS43449.1"/>
    </source>
</evidence>
<evidence type="ECO:0000313" key="3">
    <source>
        <dbReference type="Proteomes" id="UP000033854"/>
    </source>
</evidence>
<reference evidence="2 3" key="1">
    <citation type="journal article" date="2015" name="Nature">
        <title>rRNA introns, odd ribosomes, and small enigmatic genomes across a large radiation of phyla.</title>
        <authorList>
            <person name="Brown C.T."/>
            <person name="Hug L.A."/>
            <person name="Thomas B.C."/>
            <person name="Sharon I."/>
            <person name="Castelle C.J."/>
            <person name="Singh A."/>
            <person name="Wilkins M.J."/>
            <person name="Williams K.H."/>
            <person name="Banfield J.F."/>
        </authorList>
    </citation>
    <scope>NUCLEOTIDE SEQUENCE [LARGE SCALE GENOMIC DNA]</scope>
</reference>
<organism evidence="2 3">
    <name type="scientific">Candidatus Collierbacteria bacterium GW2011_GWA2_42_17</name>
    <dbReference type="NCBI Taxonomy" id="1618378"/>
    <lineage>
        <taxon>Bacteria</taxon>
        <taxon>Candidatus Collieribacteriota</taxon>
    </lineage>
</organism>
<gene>
    <name evidence="2" type="ORF">UV06_C0001G0183</name>
</gene>
<keyword evidence="1" id="KW-0812">Transmembrane</keyword>
<sequence>MKNILNFFTQSKLRTNLIILAVVVVLIIVINAFTGVLQTEKSPSTEPLIPSLVTTTSTTTSPLPTPVLNIKWNEVKDPQTPEKLYEYSLVSPLTSSDNQNRLPSLLGFSNSQKVTVKDTNISIWSNSKHSLVINTKNNSIIYSTNNPPVQDGPLFTQENSLTAARKIIKDLFGEDVEATLINQRVDYYKTFNIYSSPSTIENADLVRVSFYQSINQFPVLAQSETGAVFTFYLDHNLNIHSISIVGGFTSVALGKELVIYPFVDVKKLANSAQRLNASPDLDVNFQTASSKKIDLSVSQSQIGYLQIQNVYLPIYILEGNLTGTNVTQQSGIYALPASK</sequence>
<feature type="transmembrane region" description="Helical" evidence="1">
    <location>
        <begin position="17"/>
        <end position="37"/>
    </location>
</feature>
<proteinExistence type="predicted"/>
<dbReference type="Proteomes" id="UP000033854">
    <property type="component" value="Unassembled WGS sequence"/>
</dbReference>
<dbReference type="EMBL" id="LCDA01000001">
    <property type="protein sequence ID" value="KKS43449.1"/>
    <property type="molecule type" value="Genomic_DNA"/>
</dbReference>
<protein>
    <submittedName>
        <fullName evidence="2">Uncharacterized protein</fullName>
    </submittedName>
</protein>
<keyword evidence="1" id="KW-1133">Transmembrane helix</keyword>
<dbReference type="AlphaFoldDB" id="A0A0G0Z3W6"/>
<comment type="caution">
    <text evidence="2">The sequence shown here is derived from an EMBL/GenBank/DDBJ whole genome shotgun (WGS) entry which is preliminary data.</text>
</comment>
<keyword evidence="1" id="KW-0472">Membrane</keyword>
<accession>A0A0G0Z3W6</accession>
<evidence type="ECO:0000256" key="1">
    <source>
        <dbReference type="SAM" id="Phobius"/>
    </source>
</evidence>